<dbReference type="Pfam" id="PF01155">
    <property type="entry name" value="HypA"/>
    <property type="match status" value="1"/>
</dbReference>
<dbReference type="HAMAP" id="MF_00213">
    <property type="entry name" value="HypA_HybF"/>
    <property type="match status" value="1"/>
</dbReference>
<keyword evidence="3 5" id="KW-0479">Metal-binding</keyword>
<dbReference type="InterPro" id="IPR000688">
    <property type="entry name" value="HypA/HybF"/>
</dbReference>
<evidence type="ECO:0000256" key="1">
    <source>
        <dbReference type="ARBA" id="ARBA00010748"/>
    </source>
</evidence>
<dbReference type="PANTHER" id="PTHR34535:SF3">
    <property type="entry name" value="HYDROGENASE MATURATION FACTOR HYPA"/>
    <property type="match status" value="1"/>
</dbReference>
<evidence type="ECO:0000256" key="5">
    <source>
        <dbReference type="HAMAP-Rule" id="MF_00213"/>
    </source>
</evidence>
<evidence type="ECO:0000256" key="2">
    <source>
        <dbReference type="ARBA" id="ARBA00022596"/>
    </source>
</evidence>
<keyword evidence="4 5" id="KW-0862">Zinc</keyword>
<reference evidence="6 7" key="1">
    <citation type="submission" date="2019-08" db="EMBL/GenBank/DDBJ databases">
        <title>In-depth cultivation of the pig gut microbiome towards novel bacterial diversity and tailored functional studies.</title>
        <authorList>
            <person name="Wylensek D."/>
            <person name="Hitch T.C.A."/>
            <person name="Clavel T."/>
        </authorList>
    </citation>
    <scope>NUCLEOTIDE SEQUENCE [LARGE SCALE GENOMIC DNA]</scope>
    <source>
        <strain evidence="6 7">SM-530-WT-4B</strain>
    </source>
</reference>
<comment type="similarity">
    <text evidence="1 5">Belongs to the HypA/HybF family.</text>
</comment>
<evidence type="ECO:0000313" key="7">
    <source>
        <dbReference type="Proteomes" id="UP000473699"/>
    </source>
</evidence>
<proteinExistence type="inferred from homology"/>
<keyword evidence="7" id="KW-1185">Reference proteome</keyword>
<evidence type="ECO:0000313" key="6">
    <source>
        <dbReference type="EMBL" id="MST54739.1"/>
    </source>
</evidence>
<dbReference type="RefSeq" id="WP_154527857.1">
    <property type="nucleotide sequence ID" value="NZ_JAXDZJ010000209.1"/>
</dbReference>
<dbReference type="InterPro" id="IPR020538">
    <property type="entry name" value="Hydgase_Ni_incorp_HypA/HybF_CS"/>
</dbReference>
<evidence type="ECO:0000256" key="4">
    <source>
        <dbReference type="ARBA" id="ARBA00022833"/>
    </source>
</evidence>
<comment type="caution">
    <text evidence="6">The sequence shown here is derived from an EMBL/GenBank/DDBJ whole genome shotgun (WGS) entry which is preliminary data.</text>
</comment>
<dbReference type="GO" id="GO:0008270">
    <property type="term" value="F:zinc ion binding"/>
    <property type="evidence" value="ECO:0007669"/>
    <property type="project" value="UniProtKB-UniRule"/>
</dbReference>
<dbReference type="EMBL" id="VUNH01000001">
    <property type="protein sequence ID" value="MST54739.1"/>
    <property type="molecule type" value="Genomic_DNA"/>
</dbReference>
<dbReference type="NCBIfam" id="TIGR00100">
    <property type="entry name" value="hypA"/>
    <property type="match status" value="1"/>
</dbReference>
<evidence type="ECO:0000256" key="3">
    <source>
        <dbReference type="ARBA" id="ARBA00022723"/>
    </source>
</evidence>
<sequence length="120" mass="13472">MHEFSLVKAVIESVESLAEENGWKRIEKVTLRIGAMRQVVPEIMKFAFAAASRDSRLQGAELDIEPVPIRVCCPRCGRKWGEERMSVLCPFCGSPDAQMEQGMELNIDSIEVEDDDAKKS</sequence>
<feature type="binding site" evidence="5">
    <location>
        <position position="73"/>
    </location>
    <ligand>
        <name>Zn(2+)</name>
        <dbReference type="ChEBI" id="CHEBI:29105"/>
    </ligand>
</feature>
<dbReference type="GO" id="GO:0016151">
    <property type="term" value="F:nickel cation binding"/>
    <property type="evidence" value="ECO:0007669"/>
    <property type="project" value="UniProtKB-UniRule"/>
</dbReference>
<accession>A0A6L5Y8V2</accession>
<dbReference type="PIRSF" id="PIRSF004761">
    <property type="entry name" value="Hydrgn_mat_HypA"/>
    <property type="match status" value="1"/>
</dbReference>
<protein>
    <recommendedName>
        <fullName evidence="5">Hydrogenase maturation factor HypA</fullName>
    </recommendedName>
</protein>
<feature type="binding site" evidence="5">
    <location>
        <position position="89"/>
    </location>
    <ligand>
        <name>Zn(2+)</name>
        <dbReference type="ChEBI" id="CHEBI:29105"/>
    </ligand>
</feature>
<feature type="binding site" evidence="5">
    <location>
        <position position="2"/>
    </location>
    <ligand>
        <name>Ni(2+)</name>
        <dbReference type="ChEBI" id="CHEBI:49786"/>
    </ligand>
</feature>
<comment type="function">
    <text evidence="5">Involved in the maturation of [NiFe] hydrogenases. Required for nickel insertion into the metal center of the hydrogenase.</text>
</comment>
<keyword evidence="2 5" id="KW-0533">Nickel</keyword>
<dbReference type="Gene3D" id="3.30.2320.80">
    <property type="match status" value="1"/>
</dbReference>
<gene>
    <name evidence="5 6" type="primary">hypA</name>
    <name evidence="6" type="ORF">FYJ74_01540</name>
</gene>
<name>A0A6L5Y8V2_9BACT</name>
<feature type="binding site" evidence="5">
    <location>
        <position position="76"/>
    </location>
    <ligand>
        <name>Zn(2+)</name>
        <dbReference type="ChEBI" id="CHEBI:29105"/>
    </ligand>
</feature>
<organism evidence="6 7">
    <name type="scientific">Pyramidobacter porci</name>
    <dbReference type="NCBI Taxonomy" id="2605789"/>
    <lineage>
        <taxon>Bacteria</taxon>
        <taxon>Thermotogati</taxon>
        <taxon>Synergistota</taxon>
        <taxon>Synergistia</taxon>
        <taxon>Synergistales</taxon>
        <taxon>Dethiosulfovibrionaceae</taxon>
        <taxon>Pyramidobacter</taxon>
    </lineage>
</organism>
<dbReference type="PROSITE" id="PS01249">
    <property type="entry name" value="HYPA"/>
    <property type="match status" value="1"/>
</dbReference>
<feature type="binding site" evidence="5">
    <location>
        <position position="92"/>
    </location>
    <ligand>
        <name>Zn(2+)</name>
        <dbReference type="ChEBI" id="CHEBI:29105"/>
    </ligand>
</feature>
<dbReference type="PANTHER" id="PTHR34535">
    <property type="entry name" value="HYDROGENASE MATURATION FACTOR HYPA"/>
    <property type="match status" value="1"/>
</dbReference>
<dbReference type="AlphaFoldDB" id="A0A6L5Y8V2"/>
<dbReference type="Proteomes" id="UP000473699">
    <property type="component" value="Unassembled WGS sequence"/>
</dbReference>
<dbReference type="GO" id="GO:0051604">
    <property type="term" value="P:protein maturation"/>
    <property type="evidence" value="ECO:0007669"/>
    <property type="project" value="InterPro"/>
</dbReference>